<evidence type="ECO:0000313" key="5">
    <source>
        <dbReference type="Proteomes" id="UP000428260"/>
    </source>
</evidence>
<dbReference type="KEGG" id="mcos:GM418_07170"/>
<keyword evidence="2" id="KW-0812">Transmembrane</keyword>
<dbReference type="EMBL" id="CP046401">
    <property type="protein sequence ID" value="QGY43447.1"/>
    <property type="molecule type" value="Genomic_DNA"/>
</dbReference>
<keyword evidence="1" id="KW-0175">Coiled coil</keyword>
<dbReference type="AlphaFoldDB" id="A0A6I6JTH4"/>
<evidence type="ECO:0000313" key="4">
    <source>
        <dbReference type="EMBL" id="QGY43447.1"/>
    </source>
</evidence>
<evidence type="ECO:0000256" key="1">
    <source>
        <dbReference type="SAM" id="Coils"/>
    </source>
</evidence>
<dbReference type="RefSeq" id="WP_158864588.1">
    <property type="nucleotide sequence ID" value="NZ_CP046401.1"/>
</dbReference>
<feature type="transmembrane region" description="Helical" evidence="2">
    <location>
        <begin position="20"/>
        <end position="37"/>
    </location>
</feature>
<dbReference type="InterPro" id="IPR010559">
    <property type="entry name" value="Sig_transdc_His_kin_internal"/>
</dbReference>
<protein>
    <recommendedName>
        <fullName evidence="3">Signal transduction histidine kinase internal region domain-containing protein</fullName>
    </recommendedName>
</protein>
<feature type="coiled-coil region" evidence="1">
    <location>
        <begin position="151"/>
        <end position="178"/>
    </location>
</feature>
<gene>
    <name evidence="4" type="ORF">GM418_07170</name>
</gene>
<feature type="transmembrane region" description="Helical" evidence="2">
    <location>
        <begin position="121"/>
        <end position="140"/>
    </location>
</feature>
<sequence length="361" mass="42294">MKFHFHQIKNIFHKSIITRIALHVIFWVFVGSFYFITFNNNSEIRAVSYILSVGLLPVAFFEAYFFNYILIPKFLEQKRYGRFFLFSFYTVLTSIWLSFLIVMFTLIFILERDASLDPAVLHPELQVISLNFIVFLAISIKQVKRAFYMQIEKNEIEKNILTSELKLKEAELKLLKAQVHPHFLFNTLNNLYGLTLEKSDDAPKLVLQLSEILDYILYRCDDKKVPLSEELNNLKNYIEIEKIRYSKKLELKTEFPQKSNSLKIAPLILLPFVENAFKHGVSNFPGVAFVKIEINIVSKNLIFNIKNSKNHLIKKETNYKKGIGLVNVKKRLDLLYPEKYILSIDEQAETFSVNLTLELEV</sequence>
<dbReference type="InterPro" id="IPR050640">
    <property type="entry name" value="Bact_2-comp_sensor_kinase"/>
</dbReference>
<dbReference type="PANTHER" id="PTHR34220">
    <property type="entry name" value="SENSOR HISTIDINE KINASE YPDA"/>
    <property type="match status" value="1"/>
</dbReference>
<proteinExistence type="predicted"/>
<keyword evidence="2" id="KW-1133">Transmembrane helix</keyword>
<dbReference type="Proteomes" id="UP000428260">
    <property type="component" value="Chromosome"/>
</dbReference>
<reference evidence="4 5" key="1">
    <citation type="submission" date="2019-11" db="EMBL/GenBank/DDBJ databases">
        <authorList>
            <person name="Zheng R.K."/>
            <person name="Sun C.M."/>
        </authorList>
    </citation>
    <scope>NUCLEOTIDE SEQUENCE [LARGE SCALE GENOMIC DNA]</scope>
    <source>
        <strain evidence="4 5">WC007</strain>
    </source>
</reference>
<dbReference type="GO" id="GO:0016020">
    <property type="term" value="C:membrane"/>
    <property type="evidence" value="ECO:0007669"/>
    <property type="project" value="InterPro"/>
</dbReference>
<keyword evidence="5" id="KW-1185">Reference proteome</keyword>
<keyword evidence="2" id="KW-0472">Membrane</keyword>
<dbReference type="Pfam" id="PF06580">
    <property type="entry name" value="His_kinase"/>
    <property type="match status" value="1"/>
</dbReference>
<evidence type="ECO:0000259" key="3">
    <source>
        <dbReference type="Pfam" id="PF06580"/>
    </source>
</evidence>
<feature type="transmembrane region" description="Helical" evidence="2">
    <location>
        <begin position="49"/>
        <end position="71"/>
    </location>
</feature>
<dbReference type="Gene3D" id="3.30.565.10">
    <property type="entry name" value="Histidine kinase-like ATPase, C-terminal domain"/>
    <property type="match status" value="1"/>
</dbReference>
<dbReference type="PANTHER" id="PTHR34220:SF7">
    <property type="entry name" value="SENSOR HISTIDINE KINASE YPDA"/>
    <property type="match status" value="1"/>
</dbReference>
<name>A0A6I6JTH4_9BACT</name>
<organism evidence="4 5">
    <name type="scientific">Maribellus comscasis</name>
    <dbReference type="NCBI Taxonomy" id="2681766"/>
    <lineage>
        <taxon>Bacteria</taxon>
        <taxon>Pseudomonadati</taxon>
        <taxon>Bacteroidota</taxon>
        <taxon>Bacteroidia</taxon>
        <taxon>Marinilabiliales</taxon>
        <taxon>Prolixibacteraceae</taxon>
        <taxon>Maribellus</taxon>
    </lineage>
</organism>
<feature type="transmembrane region" description="Helical" evidence="2">
    <location>
        <begin position="83"/>
        <end position="109"/>
    </location>
</feature>
<feature type="domain" description="Signal transduction histidine kinase internal region" evidence="3">
    <location>
        <begin position="170"/>
        <end position="249"/>
    </location>
</feature>
<dbReference type="InterPro" id="IPR036890">
    <property type="entry name" value="HATPase_C_sf"/>
</dbReference>
<evidence type="ECO:0000256" key="2">
    <source>
        <dbReference type="SAM" id="Phobius"/>
    </source>
</evidence>
<accession>A0A6I6JTH4</accession>
<dbReference type="SUPFAM" id="SSF55874">
    <property type="entry name" value="ATPase domain of HSP90 chaperone/DNA topoisomerase II/histidine kinase"/>
    <property type="match status" value="1"/>
</dbReference>
<dbReference type="GO" id="GO:0000155">
    <property type="term" value="F:phosphorelay sensor kinase activity"/>
    <property type="evidence" value="ECO:0007669"/>
    <property type="project" value="InterPro"/>
</dbReference>